<keyword evidence="2" id="KW-0418">Kinase</keyword>
<dbReference type="PROSITE" id="PS50853">
    <property type="entry name" value="FN3"/>
    <property type="match status" value="1"/>
</dbReference>
<dbReference type="SMART" id="SM00261">
    <property type="entry name" value="FU"/>
    <property type="match status" value="1"/>
</dbReference>
<evidence type="ECO:0000313" key="9">
    <source>
        <dbReference type="Proteomes" id="UP001153292"/>
    </source>
</evidence>
<gene>
    <name evidence="8" type="ORF">CHILSU_LOCUS3352</name>
</gene>
<dbReference type="SUPFAM" id="SSF52058">
    <property type="entry name" value="L domain-like"/>
    <property type="match status" value="2"/>
</dbReference>
<dbReference type="Gene3D" id="3.80.20.20">
    <property type="entry name" value="Receptor L-domain"/>
    <property type="match status" value="2"/>
</dbReference>
<dbReference type="InterPro" id="IPR006212">
    <property type="entry name" value="Furin_repeat"/>
</dbReference>
<dbReference type="InterPro" id="IPR000494">
    <property type="entry name" value="Rcpt_L-dom"/>
</dbReference>
<dbReference type="CDD" id="cd00064">
    <property type="entry name" value="FU"/>
    <property type="match status" value="1"/>
</dbReference>
<keyword evidence="4" id="KW-1133">Transmembrane helix</keyword>
<evidence type="ECO:0000259" key="6">
    <source>
        <dbReference type="PROSITE" id="PS50853"/>
    </source>
</evidence>
<keyword evidence="4" id="KW-0472">Membrane</keyword>
<keyword evidence="5" id="KW-0732">Signal</keyword>
<dbReference type="InterPro" id="IPR006211">
    <property type="entry name" value="Furin-like_Cys-rich_dom"/>
</dbReference>
<proteinExistence type="predicted"/>
<dbReference type="SMART" id="SM00060">
    <property type="entry name" value="FN3"/>
    <property type="match status" value="2"/>
</dbReference>
<feature type="transmembrane region" description="Helical" evidence="4">
    <location>
        <begin position="844"/>
        <end position="865"/>
    </location>
</feature>
<keyword evidence="3" id="KW-0325">Glycoprotein</keyword>
<evidence type="ECO:0000256" key="3">
    <source>
        <dbReference type="ARBA" id="ARBA00023180"/>
    </source>
</evidence>
<feature type="domain" description="4Fe-4S ferredoxin-type" evidence="7">
    <location>
        <begin position="213"/>
        <end position="248"/>
    </location>
</feature>
<dbReference type="Pfam" id="PF01030">
    <property type="entry name" value="Recep_L_domain"/>
    <property type="match status" value="2"/>
</dbReference>
<sequence length="911" mass="102279">MASATVIWSIVVICSASVPRVNTENSIGICRSKICNKIDGLHVLKDCVVILGNLKVLLLEQAHKDDFRNISFPKLKEVSGFVLFYRVNGLESIGQLFPNLAVIGGRHVLYNFALIIYDMPDLKEVGLYSLMRIYKGGVVVWAVPQVCYVHTINWEVIAPRARHVLSSSEGSVHCNTMCSCTTNTATNHCWNIKKCQRYLEGPDKEKCNDLCLGCRNINPDSCSNCRYKTYKGNCVRKCPADTLELQDVGYCITKAECHYLAGWKFKNFCVFNCSTGYEQQITSTGYSCVPCNRCEETCENVTIHALGHLQDASRCVKINGSLIISIRSLPETMTELRTYLKQVEEVTDYVVVYGMPTVTSLDFLSSLRKISGRVLRNGTYSLLVYDMISLQSLFTENVTKNLKIGRGTMLFNNNPMLCMSELEKIVPMFPIPPVSTDVPQGANGYSGGCTTASVSLNVNVLNETSVAVHFTHIEDPYSHYSILYIRFPQGSRKIFVPETCSDTDWYAYNIPTEIHNNSIVQLNDLQPASSYALCIEKYDPVKKILARSDIVNFSTPVGKPEPPFILELVASSSEVVVLRWVDHKIYRPHIKRYELDVVLVDIYPEDVAARDHCKDVERYEEIDIFRHAVVMRPPAEYDRCVCCESMCGILSSVTEGAMVEEYFDVCSSIEYNCNNVEAPPPANSSYGKFLRSLSLNIKGPRNDFQVGGLAPFRDYRFRLRACSDQCSRSARGVVRTLRADYADMPKIIYASANENGFIAVKWEPPEVTNGPVLSYSVQVLPSLKLDDISRLIPQVWCQSAEKTFMIVKSVKAKTYLVSVCSKTLASRNVCSANIKVVISSNVSWWAGIVFAIVLFTTTTIATLFIKKRRDYSYELPLLSNIMATDESEPPSTNKSDFVELYSIPLRDTELK</sequence>
<organism evidence="8 9">
    <name type="scientific">Chilo suppressalis</name>
    <name type="common">Asiatic rice borer moth</name>
    <dbReference type="NCBI Taxonomy" id="168631"/>
    <lineage>
        <taxon>Eukaryota</taxon>
        <taxon>Metazoa</taxon>
        <taxon>Ecdysozoa</taxon>
        <taxon>Arthropoda</taxon>
        <taxon>Hexapoda</taxon>
        <taxon>Insecta</taxon>
        <taxon>Pterygota</taxon>
        <taxon>Neoptera</taxon>
        <taxon>Endopterygota</taxon>
        <taxon>Lepidoptera</taxon>
        <taxon>Glossata</taxon>
        <taxon>Ditrysia</taxon>
        <taxon>Pyraloidea</taxon>
        <taxon>Crambidae</taxon>
        <taxon>Crambinae</taxon>
        <taxon>Chilo</taxon>
    </lineage>
</organism>
<feature type="domain" description="Fibronectin type-III" evidence="6">
    <location>
        <begin position="744"/>
        <end position="841"/>
    </location>
</feature>
<evidence type="ECO:0000256" key="1">
    <source>
        <dbReference type="ARBA" id="ARBA00004479"/>
    </source>
</evidence>
<protein>
    <recommendedName>
        <fullName evidence="10">Receptor protein-tyrosine kinase</fullName>
    </recommendedName>
</protein>
<evidence type="ECO:0000259" key="7">
    <source>
        <dbReference type="PROSITE" id="PS51379"/>
    </source>
</evidence>
<dbReference type="InterPro" id="IPR036116">
    <property type="entry name" value="FN3_sf"/>
</dbReference>
<dbReference type="PROSITE" id="PS51379">
    <property type="entry name" value="4FE4S_FER_2"/>
    <property type="match status" value="1"/>
</dbReference>
<keyword evidence="2" id="KW-0829">Tyrosine-protein kinase</keyword>
<dbReference type="Proteomes" id="UP001153292">
    <property type="component" value="Chromosome 16"/>
</dbReference>
<evidence type="ECO:0000256" key="5">
    <source>
        <dbReference type="SAM" id="SignalP"/>
    </source>
</evidence>
<evidence type="ECO:0000256" key="2">
    <source>
        <dbReference type="ARBA" id="ARBA00023137"/>
    </source>
</evidence>
<feature type="signal peptide" evidence="5">
    <location>
        <begin position="1"/>
        <end position="23"/>
    </location>
</feature>
<evidence type="ECO:0000256" key="4">
    <source>
        <dbReference type="SAM" id="Phobius"/>
    </source>
</evidence>
<comment type="subcellular location">
    <subcellularLocation>
        <location evidence="1">Membrane</location>
        <topology evidence="1">Single-pass type I membrane protein</topology>
    </subcellularLocation>
</comment>
<name>A0ABN8ECM7_CHISP</name>
<keyword evidence="4" id="KW-0812">Transmembrane</keyword>
<dbReference type="InterPro" id="IPR013783">
    <property type="entry name" value="Ig-like_fold"/>
</dbReference>
<dbReference type="Pfam" id="PF00757">
    <property type="entry name" value="Furin-like"/>
    <property type="match status" value="1"/>
</dbReference>
<dbReference type="InterPro" id="IPR017896">
    <property type="entry name" value="4Fe4S_Fe-S-bd"/>
</dbReference>
<dbReference type="EMBL" id="OU963909">
    <property type="protein sequence ID" value="CAH0677170.1"/>
    <property type="molecule type" value="Genomic_DNA"/>
</dbReference>
<keyword evidence="2" id="KW-0808">Transferase</keyword>
<dbReference type="Gene3D" id="2.60.40.10">
    <property type="entry name" value="Immunoglobulins"/>
    <property type="match status" value="2"/>
</dbReference>
<evidence type="ECO:0008006" key="10">
    <source>
        <dbReference type="Google" id="ProtNLM"/>
    </source>
</evidence>
<accession>A0ABN8ECM7</accession>
<keyword evidence="9" id="KW-1185">Reference proteome</keyword>
<feature type="chain" id="PRO_5047317362" description="Receptor protein-tyrosine kinase" evidence="5">
    <location>
        <begin position="24"/>
        <end position="911"/>
    </location>
</feature>
<dbReference type="InterPro" id="IPR003961">
    <property type="entry name" value="FN3_dom"/>
</dbReference>
<reference evidence="8" key="1">
    <citation type="submission" date="2021-12" db="EMBL/GenBank/DDBJ databases">
        <authorList>
            <person name="King R."/>
        </authorList>
    </citation>
    <scope>NUCLEOTIDE SEQUENCE</scope>
</reference>
<dbReference type="InterPro" id="IPR036941">
    <property type="entry name" value="Rcpt_L-dom_sf"/>
</dbReference>
<evidence type="ECO:0000313" key="8">
    <source>
        <dbReference type="EMBL" id="CAH0677170.1"/>
    </source>
</evidence>
<dbReference type="SUPFAM" id="SSF49265">
    <property type="entry name" value="Fibronectin type III"/>
    <property type="match status" value="2"/>
</dbReference>